<name>A0A0C2HI23_9STAP</name>
<dbReference type="InterPro" id="IPR023214">
    <property type="entry name" value="HAD_sf"/>
</dbReference>
<dbReference type="SUPFAM" id="SSF56784">
    <property type="entry name" value="HAD-like"/>
    <property type="match status" value="1"/>
</dbReference>
<reference evidence="2 4" key="1">
    <citation type="submission" date="2015-01" db="EMBL/GenBank/DDBJ databases">
        <title>Genome sequences of high lactate-tolerant strain Salinicoccus roseus W12 with industrial interest.</title>
        <authorList>
            <person name="Wang H."/>
            <person name="Yu B."/>
        </authorList>
    </citation>
    <scope>NUCLEOTIDE SEQUENCE [LARGE SCALE GENOMIC DNA]</scope>
    <source>
        <strain evidence="2 4">W12</strain>
    </source>
</reference>
<dbReference type="EMBL" id="JABEVU030000001">
    <property type="protein sequence ID" value="MDB0580046.1"/>
    <property type="molecule type" value="Genomic_DNA"/>
</dbReference>
<dbReference type="OrthoDB" id="9794212at2"/>
<protein>
    <submittedName>
        <fullName evidence="3">HAD-IB family phosphatase</fullName>
    </submittedName>
</protein>
<comment type="similarity">
    <text evidence="1">Belongs to the HAD-like hydrolase superfamily. SerB family.</text>
</comment>
<dbReference type="Gene3D" id="1.20.1440.100">
    <property type="entry name" value="SG protein - dephosphorylation function"/>
    <property type="match status" value="1"/>
</dbReference>
<proteinExistence type="inferred from homology"/>
<reference evidence="3" key="3">
    <citation type="submission" date="2020-04" db="EMBL/GenBank/DDBJ databases">
        <authorList>
            <person name="Tanveer F."/>
            <person name="Xie Y."/>
            <person name="Shinwari Z.K."/>
        </authorList>
    </citation>
    <scope>NUCLEOTIDE SEQUENCE</scope>
    <source>
        <strain evidence="3">MOSEL-ME25</strain>
    </source>
</reference>
<organism evidence="2 4">
    <name type="scientific">Salinicoccus roseus</name>
    <dbReference type="NCBI Taxonomy" id="45670"/>
    <lineage>
        <taxon>Bacteria</taxon>
        <taxon>Bacillati</taxon>
        <taxon>Bacillota</taxon>
        <taxon>Bacilli</taxon>
        <taxon>Bacillales</taxon>
        <taxon>Staphylococcaceae</taxon>
        <taxon>Salinicoccus</taxon>
    </lineage>
</organism>
<dbReference type="Proteomes" id="UP000031546">
    <property type="component" value="Unassembled WGS sequence"/>
</dbReference>
<evidence type="ECO:0000256" key="1">
    <source>
        <dbReference type="ARBA" id="ARBA00009184"/>
    </source>
</evidence>
<dbReference type="InterPro" id="IPR050582">
    <property type="entry name" value="HAD-like_SerB"/>
</dbReference>
<dbReference type="InterPro" id="IPR036412">
    <property type="entry name" value="HAD-like_sf"/>
</dbReference>
<dbReference type="Proteomes" id="UP000527860">
    <property type="component" value="Unassembled WGS sequence"/>
</dbReference>
<dbReference type="Gene3D" id="3.40.50.1000">
    <property type="entry name" value="HAD superfamily/HAD-like"/>
    <property type="match status" value="1"/>
</dbReference>
<evidence type="ECO:0000313" key="5">
    <source>
        <dbReference type="Proteomes" id="UP000527860"/>
    </source>
</evidence>
<dbReference type="STRING" id="45670.SN16_04520"/>
<reference evidence="3 5" key="4">
    <citation type="submission" date="2022-12" db="EMBL/GenBank/DDBJ databases">
        <title>Genome analysis and biological profiling of marine Salinicoccus roseus MOSEL-ME25.</title>
        <authorList>
            <person name="Mirza F.T."/>
            <person name="Xie Y."/>
            <person name="Shinwari Z.K."/>
        </authorList>
    </citation>
    <scope>NUCLEOTIDE SEQUENCE [LARGE SCALE GENOMIC DNA]</scope>
    <source>
        <strain evidence="3 5">MOSEL-ME25</strain>
    </source>
</reference>
<keyword evidence="5" id="KW-1185">Reference proteome</keyword>
<gene>
    <name evidence="3" type="ORF">F7P68_0005855</name>
    <name evidence="2" type="ORF">SN16_04520</name>
</gene>
<dbReference type="RefSeq" id="WP_040105415.1">
    <property type="nucleotide sequence ID" value="NZ_JABEVU030000001.1"/>
</dbReference>
<dbReference type="PANTHER" id="PTHR43344">
    <property type="entry name" value="PHOSPHOSERINE PHOSPHATASE"/>
    <property type="match status" value="1"/>
</dbReference>
<sequence>MKVALFDFDGTLYPYETFNILMERLKCHPRYNRNYKRFVRRFAPIYFFYKLKLVNKATMQSKAMEYYIRSFKKNSRGEIESFFKEVAGDMIDDLRTPLIRKMKQLKRDNYYVMLISGAFIPLLEAVFQGYDIDCIVGSKINYAGEKLDSKSRFERVYADRKIDIIRQHFAGKDIDWKNSEAYSDSYADLKMLELVGRPVAVKPDERLMAIAARNHWQIHTD</sequence>
<evidence type="ECO:0000313" key="3">
    <source>
        <dbReference type="EMBL" id="MDB0580046.1"/>
    </source>
</evidence>
<comment type="caution">
    <text evidence="2">The sequence shown here is derived from an EMBL/GenBank/DDBJ whole genome shotgun (WGS) entry which is preliminary data.</text>
</comment>
<dbReference type="GeneID" id="77844809"/>
<dbReference type="AlphaFoldDB" id="A0A0C2HI23"/>
<accession>A0A0C2HI23</accession>
<dbReference type="NCBIfam" id="TIGR01488">
    <property type="entry name" value="HAD-SF-IB"/>
    <property type="match status" value="1"/>
</dbReference>
<evidence type="ECO:0000313" key="4">
    <source>
        <dbReference type="Proteomes" id="UP000031546"/>
    </source>
</evidence>
<dbReference type="Pfam" id="PF12710">
    <property type="entry name" value="HAD"/>
    <property type="match status" value="1"/>
</dbReference>
<evidence type="ECO:0000313" key="2">
    <source>
        <dbReference type="EMBL" id="KIH71304.1"/>
    </source>
</evidence>
<reference evidence="5" key="2">
    <citation type="submission" date="2020-04" db="EMBL/GenBank/DDBJ databases">
        <title>Genome analysis and biological profiling of marine Cellulosimicrobium funkei MOSEL-ME6.</title>
        <authorList>
            <person name="Tanveer F."/>
            <person name="Xie Y."/>
            <person name="Shinwari Z.K."/>
        </authorList>
    </citation>
    <scope>NUCLEOTIDE SEQUENCE [LARGE SCALE GENOMIC DNA]</scope>
    <source>
        <strain evidence="5">MOSEL-ME25</strain>
    </source>
</reference>
<dbReference type="EMBL" id="JXII01000003">
    <property type="protein sequence ID" value="KIH71304.1"/>
    <property type="molecule type" value="Genomic_DNA"/>
</dbReference>